<dbReference type="SMART" id="SM00451">
    <property type="entry name" value="ZnF_U1"/>
    <property type="match status" value="2"/>
</dbReference>
<dbReference type="Pfam" id="PF12756">
    <property type="entry name" value="zf-C2H2_2"/>
    <property type="match status" value="1"/>
</dbReference>
<proteinExistence type="inferred from homology"/>
<sequence length="608" mass="69060">MSSITASRSSAPGLSGQADTNTSHPYTCNTCQVAFRNSDLQRGHMRSDWHRYNLKRRVTSLPPISSEVFTEKVLQAQASSTAAASKAAYEKSCTICTKTYFSENAYQNHLSSQKHKAKAMAGDGHMDDASSVMSSTFSFGEPMKTNGAADEDTDAQVEEVSKGIKKTNLKDAEGSATTPTEDDVLEDDDDALVEVSTSRCLFCNEDSADTSSNAAHMERIHGMFIPEKEYLVDLEGLIAFLHEKIYEDHECLGCGKLKQSIFGLQTHMRDKRHCRIRYATEEEQIEIGEYYDFRSTYSDDEDESDSEDALPGKQKSGGVKLGAKRPTAIDAEGDEEMENGDGWETDSSESSLDSADLTAVPLDERTHQYEKLHQHPHHSHTDPRSHHSKDGWHSHAHKHNHAAFYSDYELHLPSGRTAGHRSLQKYYRQNLVNHPSPEERQRRAIEAAENSDSEVEQDERIVRRNERERGRALMSRANGGLGMAGVTAEKRKEVQAAEKRSRKVETNERRKFEWRNNKQNNSQKHFRVSCHQPNFVKMTPLTTPYRIHCCNDFSVGFPGISVGGIFSVYQRLFRYPYLTIFHEHHWWVGQEWHSFWRFKGIVMIDVLI</sequence>
<keyword evidence="7" id="KW-0862">Zinc</keyword>
<keyword evidence="6" id="KW-0863">Zinc-finger</keyword>
<accession>A0A9X0DJU3</accession>
<evidence type="ECO:0000256" key="6">
    <source>
        <dbReference type="ARBA" id="ARBA00022771"/>
    </source>
</evidence>
<keyword evidence="4" id="KW-0479">Metal-binding</keyword>
<comment type="similarity">
    <text evidence="8">Belongs to the REI1 family.</text>
</comment>
<evidence type="ECO:0000256" key="3">
    <source>
        <dbReference type="ARBA" id="ARBA00022517"/>
    </source>
</evidence>
<evidence type="ECO:0000256" key="7">
    <source>
        <dbReference type="ARBA" id="ARBA00022833"/>
    </source>
</evidence>
<dbReference type="EMBL" id="JAPEIS010000009">
    <property type="protein sequence ID" value="KAJ8063378.1"/>
    <property type="molecule type" value="Genomic_DNA"/>
</dbReference>
<dbReference type="SMART" id="SM00355">
    <property type="entry name" value="ZnF_C2H2"/>
    <property type="match status" value="4"/>
</dbReference>
<keyword evidence="12" id="KW-1185">Reference proteome</keyword>
<feature type="region of interest" description="Disordered" evidence="9">
    <location>
        <begin position="432"/>
        <end position="458"/>
    </location>
</feature>
<dbReference type="InterPro" id="IPR040025">
    <property type="entry name" value="Znf622/Rei1/Reh1"/>
</dbReference>
<dbReference type="PROSITE" id="PS00028">
    <property type="entry name" value="ZINC_FINGER_C2H2_1"/>
    <property type="match status" value="2"/>
</dbReference>
<dbReference type="InterPro" id="IPR003604">
    <property type="entry name" value="Matrin/U1-like-C_Znf_C2H2"/>
</dbReference>
<feature type="compositionally biased region" description="Basic and acidic residues" evidence="9">
    <location>
        <begin position="436"/>
        <end position="446"/>
    </location>
</feature>
<evidence type="ECO:0000259" key="10">
    <source>
        <dbReference type="PROSITE" id="PS00028"/>
    </source>
</evidence>
<gene>
    <name evidence="11" type="ORF">OCU04_008603</name>
</gene>
<dbReference type="Proteomes" id="UP001152300">
    <property type="component" value="Unassembled WGS sequence"/>
</dbReference>
<feature type="region of interest" description="Disordered" evidence="9">
    <location>
        <begin position="369"/>
        <end position="396"/>
    </location>
</feature>
<organism evidence="11 12">
    <name type="scientific">Sclerotinia nivalis</name>
    <dbReference type="NCBI Taxonomy" id="352851"/>
    <lineage>
        <taxon>Eukaryota</taxon>
        <taxon>Fungi</taxon>
        <taxon>Dikarya</taxon>
        <taxon>Ascomycota</taxon>
        <taxon>Pezizomycotina</taxon>
        <taxon>Leotiomycetes</taxon>
        <taxon>Helotiales</taxon>
        <taxon>Sclerotiniaceae</taxon>
        <taxon>Sclerotinia</taxon>
    </lineage>
</organism>
<name>A0A9X0DJU3_9HELO</name>
<evidence type="ECO:0000313" key="12">
    <source>
        <dbReference type="Proteomes" id="UP001152300"/>
    </source>
</evidence>
<reference evidence="11" key="1">
    <citation type="submission" date="2022-11" db="EMBL/GenBank/DDBJ databases">
        <title>Genome Resource of Sclerotinia nivalis Strain SnTB1, a Plant Pathogen Isolated from American Ginseng.</title>
        <authorList>
            <person name="Fan S."/>
        </authorList>
    </citation>
    <scope>NUCLEOTIDE SEQUENCE</scope>
    <source>
        <strain evidence="11">SnTB1</strain>
    </source>
</reference>
<dbReference type="Gene3D" id="3.30.160.60">
    <property type="entry name" value="Classic Zinc Finger"/>
    <property type="match status" value="1"/>
</dbReference>
<feature type="domain" description="C2H2-type" evidence="10">
    <location>
        <begin position="93"/>
        <end position="115"/>
    </location>
</feature>
<feature type="region of interest" description="Disordered" evidence="9">
    <location>
        <begin position="296"/>
        <end position="355"/>
    </location>
</feature>
<keyword evidence="3" id="KW-0690">Ribosome biogenesis</keyword>
<evidence type="ECO:0000256" key="8">
    <source>
        <dbReference type="ARBA" id="ARBA00034126"/>
    </source>
</evidence>
<dbReference type="SUPFAM" id="SSF57667">
    <property type="entry name" value="beta-beta-alpha zinc fingers"/>
    <property type="match status" value="3"/>
</dbReference>
<dbReference type="GO" id="GO:0008270">
    <property type="term" value="F:zinc ion binding"/>
    <property type="evidence" value="ECO:0007669"/>
    <property type="project" value="UniProtKB-KW"/>
</dbReference>
<dbReference type="PANTHER" id="PTHR13182">
    <property type="entry name" value="ZINC FINGER PROTEIN 622"/>
    <property type="match status" value="1"/>
</dbReference>
<feature type="domain" description="C2H2-type" evidence="10">
    <location>
        <begin position="28"/>
        <end position="50"/>
    </location>
</feature>
<comment type="subcellular location">
    <subcellularLocation>
        <location evidence="1">Cytoplasm</location>
    </subcellularLocation>
</comment>
<dbReference type="AlphaFoldDB" id="A0A9X0DJU3"/>
<dbReference type="InterPro" id="IPR022755">
    <property type="entry name" value="Znf_C2H2_jaz"/>
</dbReference>
<evidence type="ECO:0000256" key="5">
    <source>
        <dbReference type="ARBA" id="ARBA00022737"/>
    </source>
</evidence>
<feature type="compositionally biased region" description="Basic and acidic residues" evidence="9">
    <location>
        <begin position="369"/>
        <end position="393"/>
    </location>
</feature>
<dbReference type="PANTHER" id="PTHR13182:SF8">
    <property type="entry name" value="CYTOPLASMIC 60S SUBUNIT BIOGENESIS FACTOR ZNF622"/>
    <property type="match status" value="1"/>
</dbReference>
<dbReference type="InterPro" id="IPR041661">
    <property type="entry name" value="ZN622/Rei1/Reh1_Znf-C2H2"/>
</dbReference>
<dbReference type="GO" id="GO:0003676">
    <property type="term" value="F:nucleic acid binding"/>
    <property type="evidence" value="ECO:0007669"/>
    <property type="project" value="InterPro"/>
</dbReference>
<feature type="region of interest" description="Disordered" evidence="9">
    <location>
        <begin position="141"/>
        <end position="183"/>
    </location>
</feature>
<evidence type="ECO:0000313" key="11">
    <source>
        <dbReference type="EMBL" id="KAJ8063378.1"/>
    </source>
</evidence>
<dbReference type="GO" id="GO:0005737">
    <property type="term" value="C:cytoplasm"/>
    <property type="evidence" value="ECO:0007669"/>
    <property type="project" value="UniProtKB-SubCell"/>
</dbReference>
<evidence type="ECO:0000256" key="1">
    <source>
        <dbReference type="ARBA" id="ARBA00004496"/>
    </source>
</evidence>
<dbReference type="InterPro" id="IPR036236">
    <property type="entry name" value="Znf_C2H2_sf"/>
</dbReference>
<evidence type="ECO:0000256" key="2">
    <source>
        <dbReference type="ARBA" id="ARBA00022490"/>
    </source>
</evidence>
<feature type="compositionally biased region" description="Acidic residues" evidence="9">
    <location>
        <begin position="331"/>
        <end position="347"/>
    </location>
</feature>
<keyword evidence="5" id="KW-0677">Repeat</keyword>
<evidence type="ECO:0000256" key="4">
    <source>
        <dbReference type="ARBA" id="ARBA00022723"/>
    </source>
</evidence>
<comment type="caution">
    <text evidence="11">The sequence shown here is derived from an EMBL/GenBank/DDBJ whole genome shotgun (WGS) entry which is preliminary data.</text>
</comment>
<keyword evidence="2" id="KW-0963">Cytoplasm</keyword>
<evidence type="ECO:0000256" key="9">
    <source>
        <dbReference type="SAM" id="MobiDB-lite"/>
    </source>
</evidence>
<feature type="region of interest" description="Disordered" evidence="9">
    <location>
        <begin position="1"/>
        <end position="21"/>
    </location>
</feature>
<dbReference type="GO" id="GO:0030687">
    <property type="term" value="C:preribosome, large subunit precursor"/>
    <property type="evidence" value="ECO:0007669"/>
    <property type="project" value="TreeGrafter"/>
</dbReference>
<feature type="compositionally biased region" description="Acidic residues" evidence="9">
    <location>
        <begin position="298"/>
        <end position="308"/>
    </location>
</feature>
<dbReference type="OrthoDB" id="19329at2759"/>
<protein>
    <recommendedName>
        <fullName evidence="10">C2H2-type domain-containing protein</fullName>
    </recommendedName>
</protein>
<dbReference type="GO" id="GO:0042273">
    <property type="term" value="P:ribosomal large subunit biogenesis"/>
    <property type="evidence" value="ECO:0007669"/>
    <property type="project" value="TreeGrafter"/>
</dbReference>
<dbReference type="Pfam" id="PF12171">
    <property type="entry name" value="zf-C2H2_jaz"/>
    <property type="match status" value="1"/>
</dbReference>
<dbReference type="InterPro" id="IPR013087">
    <property type="entry name" value="Znf_C2H2_type"/>
</dbReference>